<sequence>MLAKTWTAQFLPGEIMRSGIILPAAETEQPMCPSWCNMSPSNRKAAAAAPALDKSRWSVGAGPHHGRDQSRRNSSRSPFCATAVYVAAEGKADGFPMFLPEKELPTISS</sequence>
<organism evidence="2 3">
    <name type="scientific">Ensete ventricosum</name>
    <name type="common">Abyssinian banana</name>
    <name type="synonym">Musa ensete</name>
    <dbReference type="NCBI Taxonomy" id="4639"/>
    <lineage>
        <taxon>Eukaryota</taxon>
        <taxon>Viridiplantae</taxon>
        <taxon>Streptophyta</taxon>
        <taxon>Embryophyta</taxon>
        <taxon>Tracheophyta</taxon>
        <taxon>Spermatophyta</taxon>
        <taxon>Magnoliopsida</taxon>
        <taxon>Liliopsida</taxon>
        <taxon>Zingiberales</taxon>
        <taxon>Musaceae</taxon>
        <taxon>Ensete</taxon>
    </lineage>
</organism>
<reference evidence="2 3" key="1">
    <citation type="journal article" date="2014" name="Agronomy (Basel)">
        <title>A Draft Genome Sequence for Ensete ventricosum, the Drought-Tolerant Tree Against Hunger.</title>
        <authorList>
            <person name="Harrison J."/>
            <person name="Moore K.A."/>
            <person name="Paszkiewicz K."/>
            <person name="Jones T."/>
            <person name="Grant M."/>
            <person name="Ambacheew D."/>
            <person name="Muzemil S."/>
            <person name="Studholme D.J."/>
        </authorList>
    </citation>
    <scope>NUCLEOTIDE SEQUENCE [LARGE SCALE GENOMIC DNA]</scope>
</reference>
<protein>
    <submittedName>
        <fullName evidence="2">Uncharacterized protein</fullName>
    </submittedName>
</protein>
<gene>
    <name evidence="2" type="ORF">B296_00056820</name>
</gene>
<accession>A0A426X106</accession>
<evidence type="ECO:0000313" key="2">
    <source>
        <dbReference type="EMBL" id="RRT33164.1"/>
    </source>
</evidence>
<evidence type="ECO:0000313" key="3">
    <source>
        <dbReference type="Proteomes" id="UP000287651"/>
    </source>
</evidence>
<name>A0A426X106_ENSVE</name>
<proteinExistence type="predicted"/>
<evidence type="ECO:0000256" key="1">
    <source>
        <dbReference type="SAM" id="MobiDB-lite"/>
    </source>
</evidence>
<comment type="caution">
    <text evidence="2">The sequence shown here is derived from an EMBL/GenBank/DDBJ whole genome shotgun (WGS) entry which is preliminary data.</text>
</comment>
<dbReference type="EMBL" id="AMZH03029761">
    <property type="protein sequence ID" value="RRT33164.1"/>
    <property type="molecule type" value="Genomic_DNA"/>
</dbReference>
<feature type="region of interest" description="Disordered" evidence="1">
    <location>
        <begin position="46"/>
        <end position="77"/>
    </location>
</feature>
<dbReference type="Proteomes" id="UP000287651">
    <property type="component" value="Unassembled WGS sequence"/>
</dbReference>
<dbReference type="AlphaFoldDB" id="A0A426X106"/>